<dbReference type="InterPro" id="IPR045527">
    <property type="entry name" value="DUF6470"/>
</dbReference>
<accession>A0A859FJ03</accession>
<protein>
    <submittedName>
        <fullName evidence="1">Uncharacterized protein</fullName>
    </submittedName>
</protein>
<gene>
    <name evidence="1" type="ORF">FLK61_37650</name>
</gene>
<evidence type="ECO:0000313" key="2">
    <source>
        <dbReference type="Proteomes" id="UP000318138"/>
    </source>
</evidence>
<name>A0A859FJ03_9BACI</name>
<dbReference type="Proteomes" id="UP000318138">
    <property type="component" value="Chromosome"/>
</dbReference>
<dbReference type="RefSeq" id="WP_176010336.1">
    <property type="nucleotide sequence ID" value="NZ_CP041372.2"/>
</dbReference>
<evidence type="ECO:0000313" key="1">
    <source>
        <dbReference type="EMBL" id="QKS72356.1"/>
    </source>
</evidence>
<reference evidence="2" key="1">
    <citation type="submission" date="2019-07" db="EMBL/GenBank/DDBJ databases">
        <title>Bacillus alkalisoli sp. nov. isolated from saline soil.</title>
        <authorList>
            <person name="Sun J.-Q."/>
            <person name="Xu L."/>
        </authorList>
    </citation>
    <scope>NUCLEOTIDE SEQUENCE [LARGE SCALE GENOMIC DNA]</scope>
    <source>
        <strain evidence="2">M4U3P1</strain>
    </source>
</reference>
<dbReference type="EMBL" id="CP041372">
    <property type="protein sequence ID" value="QKS72356.1"/>
    <property type="molecule type" value="Genomic_DNA"/>
</dbReference>
<dbReference type="AlphaFoldDB" id="A0A859FJ03"/>
<dbReference type="Pfam" id="PF20074">
    <property type="entry name" value="DUF6470"/>
    <property type="match status" value="1"/>
</dbReference>
<sequence>MQLAKLQITQQQAKTGISSHTPTLSIKQRPADMSISQELSGNLSLSTTFSSITIDQSQAFADAGLIPPLQSADQFISRAKQQALSYIAETTQHGEMLKKIENGTNAIPAIARDKGERDTFQFGYGAVPRGMDRVRINHTPSELTVRSDWPDPSISFRRNMPEISIPRWESQVYLQQKESIAFSVVLGSAVNQIL</sequence>
<keyword evidence="2" id="KW-1185">Reference proteome</keyword>
<dbReference type="KEGG" id="psua:FLK61_37650"/>
<proteinExistence type="predicted"/>
<organism evidence="1 2">
    <name type="scientific">Paenalkalicoccus suaedae</name>
    <dbReference type="NCBI Taxonomy" id="2592382"/>
    <lineage>
        <taxon>Bacteria</taxon>
        <taxon>Bacillati</taxon>
        <taxon>Bacillota</taxon>
        <taxon>Bacilli</taxon>
        <taxon>Bacillales</taxon>
        <taxon>Bacillaceae</taxon>
        <taxon>Paenalkalicoccus</taxon>
    </lineage>
</organism>